<comment type="caution">
    <text evidence="2">The sequence shown here is derived from an EMBL/GenBank/DDBJ whole genome shotgun (WGS) entry which is preliminary data.</text>
</comment>
<evidence type="ECO:0000313" key="2">
    <source>
        <dbReference type="EMBL" id="OOY24016.1"/>
    </source>
</evidence>
<dbReference type="Proteomes" id="UP000190787">
    <property type="component" value="Unassembled WGS sequence"/>
</dbReference>
<dbReference type="InterPro" id="IPR051599">
    <property type="entry name" value="Cell_Envelope_Assoc"/>
</dbReference>
<dbReference type="Pfam" id="PF02698">
    <property type="entry name" value="DUF218"/>
    <property type="match status" value="1"/>
</dbReference>
<dbReference type="PANTHER" id="PTHR30336">
    <property type="entry name" value="INNER MEMBRANE PROTEIN, PROBABLE PERMEASE"/>
    <property type="match status" value="1"/>
</dbReference>
<evidence type="ECO:0000259" key="1">
    <source>
        <dbReference type="Pfam" id="PF02698"/>
    </source>
</evidence>
<proteinExistence type="predicted"/>
<accession>A0ABX3MXB6</accession>
<organism evidence="2 3">
    <name type="scientific">Thioclava sediminum</name>
    <dbReference type="NCBI Taxonomy" id="1915319"/>
    <lineage>
        <taxon>Bacteria</taxon>
        <taxon>Pseudomonadati</taxon>
        <taxon>Pseudomonadota</taxon>
        <taxon>Alphaproteobacteria</taxon>
        <taxon>Rhodobacterales</taxon>
        <taxon>Paracoccaceae</taxon>
        <taxon>Thioclava</taxon>
    </lineage>
</organism>
<dbReference type="Gene3D" id="3.40.50.620">
    <property type="entry name" value="HUPs"/>
    <property type="match status" value="1"/>
</dbReference>
<dbReference type="InterPro" id="IPR014729">
    <property type="entry name" value="Rossmann-like_a/b/a_fold"/>
</dbReference>
<protein>
    <recommendedName>
        <fullName evidence="1">DUF218 domain-containing protein</fullName>
    </recommendedName>
</protein>
<reference evidence="2 3" key="1">
    <citation type="submission" date="2016-11" db="EMBL/GenBank/DDBJ databases">
        <title>A multilocus sequence analysis scheme for characterization of bacteria in the genus Thioclava.</title>
        <authorList>
            <person name="Liu Y."/>
            <person name="Shao Z."/>
        </authorList>
    </citation>
    <scope>NUCLEOTIDE SEQUENCE [LARGE SCALE GENOMIC DNA]</scope>
    <source>
        <strain evidence="2 3">TAW-CT134</strain>
    </source>
</reference>
<sequence>MRAILILGAAVWAQEAPSPTLLRRTRHAASLWHSGAAERVICCGGVGRHPPSEAEVMARILRAEGVDDGAITLEDRSTTTYENIGFARAHLESDEVIIVTDPYHAPRAVMIARRMGLRARADCPPHRASAKARAREGFAYLKLGWWLARGGPSP</sequence>
<name>A0ABX3MXB6_9RHOB</name>
<evidence type="ECO:0000313" key="3">
    <source>
        <dbReference type="Proteomes" id="UP000190787"/>
    </source>
</evidence>
<dbReference type="InterPro" id="IPR003848">
    <property type="entry name" value="DUF218"/>
</dbReference>
<dbReference type="PANTHER" id="PTHR30336:SF20">
    <property type="entry name" value="DUF218 DOMAIN-CONTAINING PROTEIN"/>
    <property type="match status" value="1"/>
</dbReference>
<dbReference type="RefSeq" id="WP_078604590.1">
    <property type="nucleotide sequence ID" value="NZ_MPZV01000002.1"/>
</dbReference>
<dbReference type="EMBL" id="MPZV01000002">
    <property type="protein sequence ID" value="OOY24016.1"/>
    <property type="molecule type" value="Genomic_DNA"/>
</dbReference>
<gene>
    <name evidence="2" type="ORF">BMI91_08015</name>
</gene>
<dbReference type="CDD" id="cd06259">
    <property type="entry name" value="YdcF-like"/>
    <property type="match status" value="1"/>
</dbReference>
<keyword evidence="3" id="KW-1185">Reference proteome</keyword>
<feature type="domain" description="DUF218" evidence="1">
    <location>
        <begin position="3"/>
        <end position="120"/>
    </location>
</feature>